<evidence type="ECO:0000256" key="1">
    <source>
        <dbReference type="SAM" id="MobiDB-lite"/>
    </source>
</evidence>
<comment type="caution">
    <text evidence="3">The sequence shown here is derived from an EMBL/GenBank/DDBJ whole genome shotgun (WGS) entry which is preliminary data.</text>
</comment>
<reference evidence="3" key="1">
    <citation type="submission" date="2023-04" db="EMBL/GenBank/DDBJ databases">
        <title>Phytophthora lilii NBRC 32176.</title>
        <authorList>
            <person name="Ichikawa N."/>
            <person name="Sato H."/>
            <person name="Tonouchi N."/>
        </authorList>
    </citation>
    <scope>NUCLEOTIDE SEQUENCE</scope>
    <source>
        <strain evidence="3">NBRC 32176</strain>
    </source>
</reference>
<keyword evidence="2" id="KW-1133">Transmembrane helix</keyword>
<evidence type="ECO:0000313" key="3">
    <source>
        <dbReference type="EMBL" id="GMF21197.1"/>
    </source>
</evidence>
<keyword evidence="2" id="KW-0812">Transmembrane</keyword>
<dbReference type="OrthoDB" id="167875at2759"/>
<keyword evidence="4" id="KW-1185">Reference proteome</keyword>
<evidence type="ECO:0000256" key="2">
    <source>
        <dbReference type="SAM" id="Phobius"/>
    </source>
</evidence>
<keyword evidence="2" id="KW-0472">Membrane</keyword>
<feature type="compositionally biased region" description="Low complexity" evidence="1">
    <location>
        <begin position="40"/>
        <end position="54"/>
    </location>
</feature>
<proteinExistence type="predicted"/>
<organism evidence="3 4">
    <name type="scientific">Phytophthora lilii</name>
    <dbReference type="NCBI Taxonomy" id="2077276"/>
    <lineage>
        <taxon>Eukaryota</taxon>
        <taxon>Sar</taxon>
        <taxon>Stramenopiles</taxon>
        <taxon>Oomycota</taxon>
        <taxon>Peronosporomycetes</taxon>
        <taxon>Peronosporales</taxon>
        <taxon>Peronosporaceae</taxon>
        <taxon>Phytophthora</taxon>
    </lineage>
</organism>
<feature type="transmembrane region" description="Helical" evidence="2">
    <location>
        <begin position="303"/>
        <end position="325"/>
    </location>
</feature>
<accession>A0A9W6TVC0</accession>
<evidence type="ECO:0000313" key="4">
    <source>
        <dbReference type="Proteomes" id="UP001165083"/>
    </source>
</evidence>
<feature type="region of interest" description="Disordered" evidence="1">
    <location>
        <begin position="1"/>
        <end position="69"/>
    </location>
</feature>
<sequence>MDDQMPVLDPATSSGVQDHNRCDGESSSSVDTDHTDVDTVDAAGDTAAIDGDTTSNDEPGDTASELGSGSGSWMFDTMAGAWSFVPLTQQAAQIALDAVRYRRNYARSVTTRICLHYINTIRARVSSGVTNFLISVDGCESSQVEPTGRCDIWYCRPYTYELQLTQKAAGSDVFTVQSIFKTVDQKSLDELREDSNLDFATAPDAVAGTGGDSVIKQADTPVETEQPVVRQYADDDWLQGSSFMDSEQPIAWTSDVNTFGETQATASQQVTAEPLSLRAEPVSVSNSETETAPAIGSGTPGSAAVAIIGIATVSVSTIAFVAAFAMGRWRARARANAAKLASNQEYSPLRGTLNTAENTISMTSRDSLGIADAKADVDKVEYFS</sequence>
<dbReference type="EMBL" id="BSXW01000400">
    <property type="protein sequence ID" value="GMF21197.1"/>
    <property type="molecule type" value="Genomic_DNA"/>
</dbReference>
<name>A0A9W6TVC0_9STRA</name>
<protein>
    <submittedName>
        <fullName evidence="3">Unnamed protein product</fullName>
    </submittedName>
</protein>
<dbReference type="AlphaFoldDB" id="A0A9W6TVC0"/>
<gene>
    <name evidence="3" type="ORF">Plil01_000834200</name>
</gene>
<dbReference type="Proteomes" id="UP001165083">
    <property type="component" value="Unassembled WGS sequence"/>
</dbReference>